<organism evidence="2 3">
    <name type="scientific">Cryobacterium zhongshanensis</name>
    <dbReference type="NCBI Taxonomy" id="2928153"/>
    <lineage>
        <taxon>Bacteria</taxon>
        <taxon>Bacillati</taxon>
        <taxon>Actinomycetota</taxon>
        <taxon>Actinomycetes</taxon>
        <taxon>Micrococcales</taxon>
        <taxon>Microbacteriaceae</taxon>
        <taxon>Cryobacterium</taxon>
    </lineage>
</organism>
<evidence type="ECO:0000313" key="2">
    <source>
        <dbReference type="EMBL" id="MCI4659782.1"/>
    </source>
</evidence>
<dbReference type="EMBL" id="JALGAR010000006">
    <property type="protein sequence ID" value="MCI4659782.1"/>
    <property type="molecule type" value="Genomic_DNA"/>
</dbReference>
<accession>A0AA41UH07</accession>
<keyword evidence="3" id="KW-1185">Reference proteome</keyword>
<protein>
    <submittedName>
        <fullName evidence="2">Uncharacterized protein</fullName>
    </submittedName>
</protein>
<gene>
    <name evidence="2" type="ORF">MQH31_18400</name>
</gene>
<comment type="caution">
    <text evidence="2">The sequence shown here is derived from an EMBL/GenBank/DDBJ whole genome shotgun (WGS) entry which is preliminary data.</text>
</comment>
<evidence type="ECO:0000313" key="3">
    <source>
        <dbReference type="Proteomes" id="UP001165341"/>
    </source>
</evidence>
<dbReference type="Proteomes" id="UP001165341">
    <property type="component" value="Unassembled WGS sequence"/>
</dbReference>
<name>A0AA41UH07_9MICO</name>
<reference evidence="2" key="1">
    <citation type="submission" date="2022-03" db="EMBL/GenBank/DDBJ databases">
        <title>Cryobacterium sp. nov. strain ZS14-85, isolated from Antarctic soil.</title>
        <authorList>
            <person name="Li J."/>
            <person name="Niu G."/>
        </authorList>
    </citation>
    <scope>NUCLEOTIDE SEQUENCE</scope>
    <source>
        <strain evidence="2">ZS14-85</strain>
    </source>
</reference>
<feature type="non-terminal residue" evidence="2">
    <location>
        <position position="71"/>
    </location>
</feature>
<feature type="transmembrane region" description="Helical" evidence="1">
    <location>
        <begin position="33"/>
        <end position="56"/>
    </location>
</feature>
<dbReference type="RefSeq" id="WP_243013273.1">
    <property type="nucleotide sequence ID" value="NZ_JALGAR010000006.1"/>
</dbReference>
<evidence type="ECO:0000256" key="1">
    <source>
        <dbReference type="SAM" id="Phobius"/>
    </source>
</evidence>
<sequence>MTNQDLCEIGGPSSTMDVLRGKKGLSTSISESLGALVIGVLVLAGIGVAIGASYNYSQDSNAKSSLEAVKS</sequence>
<keyword evidence="1" id="KW-0812">Transmembrane</keyword>
<keyword evidence="1" id="KW-0472">Membrane</keyword>
<proteinExistence type="predicted"/>
<keyword evidence="1" id="KW-1133">Transmembrane helix</keyword>
<dbReference type="AlphaFoldDB" id="A0AA41UH07"/>